<reference evidence="2" key="1">
    <citation type="submission" date="2025-08" db="UniProtKB">
        <authorList>
            <consortium name="RefSeq"/>
        </authorList>
    </citation>
    <scope>IDENTIFICATION</scope>
</reference>
<dbReference type="AlphaFoldDB" id="A0A6P8FWT0"/>
<proteinExistence type="predicted"/>
<dbReference type="PANTHER" id="PTHR13308">
    <property type="entry name" value="NEDD4-BINDING PROTEIN 2-LIKE 1"/>
    <property type="match status" value="1"/>
</dbReference>
<dbReference type="InterPro" id="IPR027417">
    <property type="entry name" value="P-loop_NTPase"/>
</dbReference>
<dbReference type="Proteomes" id="UP000515152">
    <property type="component" value="Chromosome 8"/>
</dbReference>
<dbReference type="GeneID" id="116221460"/>
<accession>A0A6P8FWT0</accession>
<dbReference type="Gene3D" id="3.40.50.300">
    <property type="entry name" value="P-loop containing nucleotide triphosphate hydrolases"/>
    <property type="match status" value="1"/>
</dbReference>
<evidence type="ECO:0000313" key="2">
    <source>
        <dbReference type="RefSeq" id="XP_031427662.1"/>
    </source>
</evidence>
<dbReference type="SUPFAM" id="SSF52540">
    <property type="entry name" value="P-loop containing nucleoside triphosphate hydrolases"/>
    <property type="match status" value="1"/>
</dbReference>
<dbReference type="RefSeq" id="XP_031427662.1">
    <property type="nucleotide sequence ID" value="XM_031571802.2"/>
</dbReference>
<sequence>MGRKKYHRKKTLYILRGLPGTKRSRKARNIQDECGGKIISAKDYFRDDDGFIERIDPKQLNDAHIWARGRALQAMDQGVDPIIIDNTNLSLWEMYPYVLMGFHRGYWIEFIAMTRDATLGRLYWNCGRKIPFKKLESMSARYQEASNIFDILNDEYSQEDWENTDEMIDNDW</sequence>
<evidence type="ECO:0000313" key="1">
    <source>
        <dbReference type="Proteomes" id="UP000515152"/>
    </source>
</evidence>
<dbReference type="PANTHER" id="PTHR13308:SF40">
    <property type="entry name" value="NEDD4-BINDING PROTEIN 2-LIKE 1"/>
    <property type="match status" value="1"/>
</dbReference>
<dbReference type="OrthoDB" id="3231855at2759"/>
<organism evidence="1 2">
    <name type="scientific">Clupea harengus</name>
    <name type="common">Atlantic herring</name>
    <dbReference type="NCBI Taxonomy" id="7950"/>
    <lineage>
        <taxon>Eukaryota</taxon>
        <taxon>Metazoa</taxon>
        <taxon>Chordata</taxon>
        <taxon>Craniata</taxon>
        <taxon>Vertebrata</taxon>
        <taxon>Euteleostomi</taxon>
        <taxon>Actinopterygii</taxon>
        <taxon>Neopterygii</taxon>
        <taxon>Teleostei</taxon>
        <taxon>Clupei</taxon>
        <taxon>Clupeiformes</taxon>
        <taxon>Clupeoidei</taxon>
        <taxon>Clupeidae</taxon>
        <taxon>Clupea</taxon>
    </lineage>
</organism>
<keyword evidence="1" id="KW-1185">Reference proteome</keyword>
<name>A0A6P8FWT0_CLUHA</name>
<gene>
    <name evidence="2" type="primary">LOC116221460</name>
</gene>
<protein>
    <submittedName>
        <fullName evidence="2">NEDD4-binding protein 2-like 1</fullName>
    </submittedName>
</protein>
<dbReference type="KEGG" id="char:116221460"/>
<dbReference type="InterPro" id="IPR026302">
    <property type="entry name" value="NEDD4-bd_p2"/>
</dbReference>